<reference evidence="2" key="1">
    <citation type="submission" date="2020-02" db="EMBL/GenBank/DDBJ databases">
        <authorList>
            <person name="Meier V. D."/>
        </authorList>
    </citation>
    <scope>NUCLEOTIDE SEQUENCE</scope>
    <source>
        <strain evidence="2">AVDCRST_MAG94</strain>
    </source>
</reference>
<feature type="region of interest" description="Disordered" evidence="1">
    <location>
        <begin position="1"/>
        <end position="28"/>
    </location>
</feature>
<name>A0A6J4L1C5_9CYAN</name>
<organism evidence="2">
    <name type="scientific">uncultured Leptolyngbya sp</name>
    <dbReference type="NCBI Taxonomy" id="332963"/>
    <lineage>
        <taxon>Bacteria</taxon>
        <taxon>Bacillati</taxon>
        <taxon>Cyanobacteriota</taxon>
        <taxon>Cyanophyceae</taxon>
        <taxon>Leptolyngbyales</taxon>
        <taxon>Leptolyngbyaceae</taxon>
        <taxon>Leptolyngbya group</taxon>
        <taxon>Leptolyngbya</taxon>
        <taxon>environmental samples</taxon>
    </lineage>
</organism>
<accession>A0A6J4L1C5</accession>
<protein>
    <submittedName>
        <fullName evidence="2">Uncharacterized protein</fullName>
    </submittedName>
</protein>
<gene>
    <name evidence="2" type="ORF">AVDCRST_MAG94-1415</name>
</gene>
<evidence type="ECO:0000313" key="2">
    <source>
        <dbReference type="EMBL" id="CAA9320179.1"/>
    </source>
</evidence>
<feature type="non-terminal residue" evidence="2">
    <location>
        <position position="1"/>
    </location>
</feature>
<sequence>PQQQESVVKPVADASANPEVAPDGGQGQ</sequence>
<proteinExistence type="predicted"/>
<dbReference type="EMBL" id="CADCTY010000488">
    <property type="protein sequence ID" value="CAA9320179.1"/>
    <property type="molecule type" value="Genomic_DNA"/>
</dbReference>
<dbReference type="AlphaFoldDB" id="A0A6J4L1C5"/>
<evidence type="ECO:0000256" key="1">
    <source>
        <dbReference type="SAM" id="MobiDB-lite"/>
    </source>
</evidence>